<organism evidence="2 3">
    <name type="scientific">Penicillium antarcticum</name>
    <dbReference type="NCBI Taxonomy" id="416450"/>
    <lineage>
        <taxon>Eukaryota</taxon>
        <taxon>Fungi</taxon>
        <taxon>Dikarya</taxon>
        <taxon>Ascomycota</taxon>
        <taxon>Pezizomycotina</taxon>
        <taxon>Eurotiomycetes</taxon>
        <taxon>Eurotiomycetidae</taxon>
        <taxon>Eurotiales</taxon>
        <taxon>Aspergillaceae</taxon>
        <taxon>Penicillium</taxon>
    </lineage>
</organism>
<keyword evidence="3" id="KW-1185">Reference proteome</keyword>
<dbReference type="AlphaFoldDB" id="A0A1V6QFM3"/>
<evidence type="ECO:0000256" key="1">
    <source>
        <dbReference type="SAM" id="MobiDB-lite"/>
    </source>
</evidence>
<feature type="region of interest" description="Disordered" evidence="1">
    <location>
        <begin position="1"/>
        <end position="53"/>
    </location>
</feature>
<accession>A0A1V6QFM3</accession>
<proteinExistence type="predicted"/>
<evidence type="ECO:0000313" key="2">
    <source>
        <dbReference type="EMBL" id="OQD87676.1"/>
    </source>
</evidence>
<sequence length="53" mass="5807">MSCPEDAQKMPRTRSTLLGPEDGQLAPLEESSVSHQAAMMAQSTEKHVPRVEI</sequence>
<dbReference type="EMBL" id="MDYN01000005">
    <property type="protein sequence ID" value="OQD87676.1"/>
    <property type="molecule type" value="Genomic_DNA"/>
</dbReference>
<comment type="caution">
    <text evidence="2">The sequence shown here is derived from an EMBL/GenBank/DDBJ whole genome shotgun (WGS) entry which is preliminary data.</text>
</comment>
<dbReference type="Proteomes" id="UP000191672">
    <property type="component" value="Unassembled WGS sequence"/>
</dbReference>
<feature type="compositionally biased region" description="Basic and acidic residues" evidence="1">
    <location>
        <begin position="44"/>
        <end position="53"/>
    </location>
</feature>
<protein>
    <submittedName>
        <fullName evidence="2">Uncharacterized protein</fullName>
    </submittedName>
</protein>
<reference evidence="3" key="1">
    <citation type="journal article" date="2017" name="Nat. Microbiol.">
        <title>Global analysis of biosynthetic gene clusters reveals vast potential of secondary metabolite production in Penicillium species.</title>
        <authorList>
            <person name="Nielsen J.C."/>
            <person name="Grijseels S."/>
            <person name="Prigent S."/>
            <person name="Ji B."/>
            <person name="Dainat J."/>
            <person name="Nielsen K.F."/>
            <person name="Frisvad J.C."/>
            <person name="Workman M."/>
            <person name="Nielsen J."/>
        </authorList>
    </citation>
    <scope>NUCLEOTIDE SEQUENCE [LARGE SCALE GENOMIC DNA]</scope>
    <source>
        <strain evidence="3">IBT 31811</strain>
    </source>
</reference>
<name>A0A1V6QFM3_9EURO</name>
<gene>
    <name evidence="2" type="ORF">PENANT_c005G05899</name>
</gene>
<evidence type="ECO:0000313" key="3">
    <source>
        <dbReference type="Proteomes" id="UP000191672"/>
    </source>
</evidence>